<organism evidence="1 2">
    <name type="scientific">Dokdonia pacifica</name>
    <dbReference type="NCBI Taxonomy" id="1627892"/>
    <lineage>
        <taxon>Bacteria</taxon>
        <taxon>Pseudomonadati</taxon>
        <taxon>Bacteroidota</taxon>
        <taxon>Flavobacteriia</taxon>
        <taxon>Flavobacteriales</taxon>
        <taxon>Flavobacteriaceae</taxon>
        <taxon>Dokdonia</taxon>
    </lineage>
</organism>
<evidence type="ECO:0000313" key="1">
    <source>
        <dbReference type="EMBL" id="SNS12658.1"/>
    </source>
</evidence>
<dbReference type="InterPro" id="IPR008969">
    <property type="entry name" value="CarboxyPept-like_regulatory"/>
</dbReference>
<accession>A0A239BZ16</accession>
<name>A0A239BZ16_9FLAO</name>
<dbReference type="OrthoDB" id="1436952at2"/>
<proteinExistence type="predicted"/>
<dbReference type="Pfam" id="PF13715">
    <property type="entry name" value="CarbopepD_reg_2"/>
    <property type="match status" value="1"/>
</dbReference>
<dbReference type="Proteomes" id="UP000198379">
    <property type="component" value="Unassembled WGS sequence"/>
</dbReference>
<dbReference type="SUPFAM" id="SSF49464">
    <property type="entry name" value="Carboxypeptidase regulatory domain-like"/>
    <property type="match status" value="1"/>
</dbReference>
<keyword evidence="2" id="KW-1185">Reference proteome</keyword>
<reference evidence="1 2" key="1">
    <citation type="submission" date="2017-06" db="EMBL/GenBank/DDBJ databases">
        <authorList>
            <person name="Kim H.J."/>
            <person name="Triplett B.A."/>
        </authorList>
    </citation>
    <scope>NUCLEOTIDE SEQUENCE [LARGE SCALE GENOMIC DNA]</scope>
    <source>
        <strain evidence="1 2">DSM 25597</strain>
    </source>
</reference>
<dbReference type="EMBL" id="FZNY01000007">
    <property type="protein sequence ID" value="SNS12658.1"/>
    <property type="molecule type" value="Genomic_DNA"/>
</dbReference>
<dbReference type="RefSeq" id="WP_089373293.1">
    <property type="nucleotide sequence ID" value="NZ_BMEP01000004.1"/>
</dbReference>
<sequence length="270" mass="31065">MKKVVQLFVFFVGFIAISQGIKRENISGKIIVEGNDIENITIYNTSSNKGTITNEKGEFTIAVALYDVLEVRAIEYQNFDVRINKDILASKRVNIFLIEEVNQLDEVLVSNRTLTGDLQTDISNVKLFSPKLDAVYFGINNYDVYDYTEDNSEEIKNMAIRSEAQAMVHSLNVINVVDQLLIPLFRSEVKDKKAVGIPEVPAKSIKYYLGSNFLVKNFSIPEHRVEEFIRYVEEDKTFDFDMLNYGHELEFLELLNKQSRMFLNTKKTTD</sequence>
<protein>
    <submittedName>
        <fullName evidence="1">CarboxypepD_reg-like domain-containing protein</fullName>
    </submittedName>
</protein>
<evidence type="ECO:0000313" key="2">
    <source>
        <dbReference type="Proteomes" id="UP000198379"/>
    </source>
</evidence>
<dbReference type="AlphaFoldDB" id="A0A239BZ16"/>
<gene>
    <name evidence="1" type="ORF">SAMN06265376_10711</name>
</gene>